<feature type="transmembrane region" description="Helical" evidence="2">
    <location>
        <begin position="1206"/>
        <end position="1225"/>
    </location>
</feature>
<dbReference type="PANTHER" id="PTHR11161">
    <property type="entry name" value="O-ACYLTRANSFERASE"/>
    <property type="match status" value="1"/>
</dbReference>
<feature type="transmembrane region" description="Helical" evidence="2">
    <location>
        <begin position="637"/>
        <end position="656"/>
    </location>
</feature>
<feature type="region of interest" description="Disordered" evidence="1">
    <location>
        <begin position="1460"/>
        <end position="1481"/>
    </location>
</feature>
<dbReference type="RefSeq" id="XP_046599066.1">
    <property type="nucleotide sequence ID" value="XM_046743110.1"/>
</dbReference>
<evidence type="ECO:0000256" key="2">
    <source>
        <dbReference type="SAM" id="Phobius"/>
    </source>
</evidence>
<feature type="transmembrane region" description="Helical" evidence="2">
    <location>
        <begin position="1057"/>
        <end position="1076"/>
    </location>
</feature>
<feature type="transmembrane region" description="Helical" evidence="2">
    <location>
        <begin position="483"/>
        <end position="505"/>
    </location>
</feature>
<dbReference type="InterPro" id="IPR052728">
    <property type="entry name" value="O2_lipid_transport_reg"/>
</dbReference>
<sequence length="1481" mass="165381">MTEISLHRLLHSHNSVIVKMQIPEFSHARVLLLTVILNFVFSFLSAGATTELSDIGKTLASIRRAAKIVVGSTDKAENSSRCARDIKLLWESFAAGEKWALQMLDASSKIQPGILKGNVHDLGMYDECVEVGVRYNPSNITGQHCMISLLVSPEFFSDPSVMLLMERLSPLGQSAENSVSFSSSICLPSSCDEEDVLRIVRRISDRTPEFSRSGTRIAKVICSRSTENDLTLPEILTIFFVTVLVIFLIFCTICDHLGGIGNHGSCEVVKILSKFSLQKSTLDLLNSKTTPGTMSAVHGLRVLSTCWVVLVHRCFITAISPVANLADFLAKEDAYFQWQSRWYALFVFMISFTVDVSFVVSGFLTSHQLLKSNGSSGKKFNLPKTCFHRYIRLTPCIAVLILLTAFCLRHVGSGPVWKHLIGIMVDSCRENWWTNLFYLQNVINPQNMCLPHTWHLAADMQLFWISRVILTASYYWSKHIRRILSFSLFVSVIVPPVLFAINGHTSAFLKVRNNTSVPEFRENFVNVYMSTVHRSSAYLVGVVLGYVIATTKLRLSKLQVAILWTVACSLMSLCAIATWHLYSDSYVYDVVFESAYAAFARPAWAIAVAWIIYACTQGYGGPIAETLSWPGFLPLSRLSYCVYLVHLVIQVSTAAVTRTSVVFLKFQIFHLFWGDLAISIGMAFLFNIFIEAPVMVLEKSFKGFHWSWDTSRLNFVKMIGKTYARGKSVKFECTTKIVQFAQSAAKAGLWIINRSVIDNSRCSVFHIFALLSLCAFWTYCSLESDQFNLSSKMFLIHCGHATVLLFALLQSLASAVSVNDAENTKAVLQQAFDDLQSPLRDEIISAVRSSDSTCEEELAAWNQAIQSGQLWALQMLDAASKIQSGILNGNIRDLGMYGECIGANGQYNNVTVQGKHCMIALGLASNTSTDTSDTSDTSTGITTSSICVPSSCNETDVVELINSVLNNTTIISDLGLTVNTASCTPLEYGDFTVEEILTITFFSTIGAFVVGCTICDFVRRREYAEESTLMNTLAKFSLYTNALNIFKMKVTPQTLPAIHGIRFLSTCWVVFGHRYVTSLLRPMVNLLDIPEWLNSWTSLYILLGPFAVDTFFVVSGFLMSHLHFKATQAGKNINLPMMYLHRYLRLTPCVAAIVLFTAVLLHRTANGPVWNTMTFIVQPCRDNWWVNLLYVQNFVRKEEMCLPHTWYLAVDMQLFWITPLIFYPLQRWPKIGLGILGSFLVASVVTPGVVLGVNGYSNALINFDLGLGSLDAFYKFYIPTYNRACAYFVGIILGYSTINRKRLFTPVSASIAWAVAAVLLIFCAGATHHSYNSNYAYNLAVEIFYALVLRPCWSIAIAWMIYACTHGYGGPITRFLSLPFFLPLSRLSYCIYLVHFVIQLAKNSASQVPTLFSNFDLFNEYISDLLLAIPIAFVFSLFIESPVIALEKILTSRGGKPESLGKLKTDNEKKTGIRNDGMDEC</sequence>
<feature type="transmembrane region" description="Helical" evidence="2">
    <location>
        <begin position="668"/>
        <end position="690"/>
    </location>
</feature>
<dbReference type="InterPro" id="IPR006621">
    <property type="entry name" value="Nose-resist-to-fluoxetine_N"/>
</dbReference>
<name>A0ABM3GFM5_NEOLC</name>
<organism evidence="4 5">
    <name type="scientific">Neodiprion lecontei</name>
    <name type="common">Redheaded pine sawfly</name>
    <dbReference type="NCBI Taxonomy" id="441921"/>
    <lineage>
        <taxon>Eukaryota</taxon>
        <taxon>Metazoa</taxon>
        <taxon>Ecdysozoa</taxon>
        <taxon>Arthropoda</taxon>
        <taxon>Hexapoda</taxon>
        <taxon>Insecta</taxon>
        <taxon>Pterygota</taxon>
        <taxon>Neoptera</taxon>
        <taxon>Endopterygota</taxon>
        <taxon>Hymenoptera</taxon>
        <taxon>Tenthredinoidea</taxon>
        <taxon>Diprionidae</taxon>
        <taxon>Diprioninae</taxon>
        <taxon>Neodiprion</taxon>
    </lineage>
</organism>
<feature type="transmembrane region" description="Helical" evidence="2">
    <location>
        <begin position="1310"/>
        <end position="1331"/>
    </location>
</feature>
<evidence type="ECO:0000313" key="4">
    <source>
        <dbReference type="Proteomes" id="UP000829291"/>
    </source>
</evidence>
<dbReference type="InterPro" id="IPR002656">
    <property type="entry name" value="Acyl_transf_3_dom"/>
</dbReference>
<feature type="transmembrane region" description="Helical" evidence="2">
    <location>
        <begin position="1096"/>
        <end position="1122"/>
    </location>
</feature>
<evidence type="ECO:0000259" key="3">
    <source>
        <dbReference type="SMART" id="SM00703"/>
    </source>
</evidence>
<feature type="transmembrane region" description="Helical" evidence="2">
    <location>
        <begin position="1375"/>
        <end position="1401"/>
    </location>
</feature>
<feature type="transmembrane region" description="Helical" evidence="2">
    <location>
        <begin position="794"/>
        <end position="813"/>
    </location>
</feature>
<keyword evidence="2" id="KW-0812">Transmembrane</keyword>
<reference evidence="5" key="1">
    <citation type="submission" date="2025-08" db="UniProtKB">
        <authorList>
            <consortium name="RefSeq"/>
        </authorList>
    </citation>
    <scope>IDENTIFICATION</scope>
    <source>
        <tissue evidence="5">Thorax and Abdomen</tissue>
    </source>
</reference>
<feature type="transmembrane region" description="Helical" evidence="2">
    <location>
        <begin position="1276"/>
        <end position="1298"/>
    </location>
</feature>
<keyword evidence="2" id="KW-1133">Transmembrane helix</keyword>
<dbReference type="Proteomes" id="UP000829291">
    <property type="component" value="Chromosome 6"/>
</dbReference>
<evidence type="ECO:0000256" key="1">
    <source>
        <dbReference type="SAM" id="MobiDB-lite"/>
    </source>
</evidence>
<gene>
    <name evidence="5" type="primary">LOC107217960</name>
</gene>
<dbReference type="Pfam" id="PF01757">
    <property type="entry name" value="Acyl_transf_3"/>
    <property type="match status" value="2"/>
</dbReference>
<feature type="domain" description="Nose resistant-to-fluoxetine protein N-terminal" evidence="3">
    <location>
        <begin position="79"/>
        <end position="224"/>
    </location>
</feature>
<evidence type="ECO:0000313" key="5">
    <source>
        <dbReference type="RefSeq" id="XP_046599066.1"/>
    </source>
</evidence>
<keyword evidence="4" id="KW-1185">Reference proteome</keyword>
<feature type="domain" description="Nose resistant-to-fluoxetine protein N-terminal" evidence="3">
    <location>
        <begin position="851"/>
        <end position="985"/>
    </location>
</feature>
<feature type="transmembrane region" description="Helical" evidence="2">
    <location>
        <begin position="390"/>
        <end position="411"/>
    </location>
</feature>
<feature type="transmembrane region" description="Helical" evidence="2">
    <location>
        <begin position="1143"/>
        <end position="1161"/>
    </location>
</feature>
<accession>A0ABM3GFM5</accession>
<dbReference type="Pfam" id="PF20146">
    <property type="entry name" value="NRF"/>
    <property type="match status" value="2"/>
</dbReference>
<dbReference type="SMART" id="SM00703">
    <property type="entry name" value="NRF"/>
    <property type="match status" value="2"/>
</dbReference>
<proteinExistence type="predicted"/>
<feature type="transmembrane region" description="Helical" evidence="2">
    <location>
        <begin position="561"/>
        <end position="582"/>
    </location>
</feature>
<dbReference type="GeneID" id="107217960"/>
<feature type="transmembrane region" description="Helical" evidence="2">
    <location>
        <begin position="763"/>
        <end position="782"/>
    </location>
</feature>
<feature type="transmembrane region" description="Helical" evidence="2">
    <location>
        <begin position="343"/>
        <end position="370"/>
    </location>
</feature>
<feature type="transmembrane region" description="Helical" evidence="2">
    <location>
        <begin position="1343"/>
        <end position="1363"/>
    </location>
</feature>
<dbReference type="PANTHER" id="PTHR11161:SF0">
    <property type="entry name" value="O-ACYLTRANSFERASE LIKE PROTEIN"/>
    <property type="match status" value="1"/>
</dbReference>
<feature type="transmembrane region" description="Helical" evidence="2">
    <location>
        <begin position="235"/>
        <end position="254"/>
    </location>
</feature>
<keyword evidence="2" id="KW-0472">Membrane</keyword>
<feature type="transmembrane region" description="Helical" evidence="2">
    <location>
        <begin position="1421"/>
        <end position="1446"/>
    </location>
</feature>
<feature type="transmembrane region" description="Helical" evidence="2">
    <location>
        <begin position="525"/>
        <end position="549"/>
    </location>
</feature>
<feature type="transmembrane region" description="Helical" evidence="2">
    <location>
        <begin position="1232"/>
        <end position="1256"/>
    </location>
</feature>
<protein>
    <submittedName>
        <fullName evidence="5">Uncharacterized protein LOC107217960</fullName>
    </submittedName>
</protein>